<evidence type="ECO:0000313" key="2">
    <source>
        <dbReference type="Proteomes" id="UP000054630"/>
    </source>
</evidence>
<gene>
    <name evidence="1" type="ORF">T07_695</name>
</gene>
<name>A0A0V0RYC2_9BILA</name>
<accession>A0A0V0RYC2</accession>
<protein>
    <submittedName>
        <fullName evidence="1">Uncharacterized protein</fullName>
    </submittedName>
</protein>
<organism evidence="1 2">
    <name type="scientific">Trichinella nelsoni</name>
    <dbReference type="NCBI Taxonomy" id="6336"/>
    <lineage>
        <taxon>Eukaryota</taxon>
        <taxon>Metazoa</taxon>
        <taxon>Ecdysozoa</taxon>
        <taxon>Nematoda</taxon>
        <taxon>Enoplea</taxon>
        <taxon>Dorylaimia</taxon>
        <taxon>Trichinellida</taxon>
        <taxon>Trichinellidae</taxon>
        <taxon>Trichinella</taxon>
    </lineage>
</organism>
<proteinExistence type="predicted"/>
<dbReference type="EMBL" id="JYDL01000062">
    <property type="protein sequence ID" value="KRX19210.1"/>
    <property type="molecule type" value="Genomic_DNA"/>
</dbReference>
<reference evidence="1 2" key="1">
    <citation type="submission" date="2015-01" db="EMBL/GenBank/DDBJ databases">
        <title>Evolution of Trichinella species and genotypes.</title>
        <authorList>
            <person name="Korhonen P.K."/>
            <person name="Edoardo P."/>
            <person name="Giuseppe L.R."/>
            <person name="Gasser R.B."/>
        </authorList>
    </citation>
    <scope>NUCLEOTIDE SEQUENCE [LARGE SCALE GENOMIC DNA]</scope>
    <source>
        <strain evidence="1">ISS37</strain>
    </source>
</reference>
<evidence type="ECO:0000313" key="1">
    <source>
        <dbReference type="EMBL" id="KRX19210.1"/>
    </source>
</evidence>
<dbReference type="AlphaFoldDB" id="A0A0V0RYC2"/>
<keyword evidence="2" id="KW-1185">Reference proteome</keyword>
<dbReference type="Proteomes" id="UP000054630">
    <property type="component" value="Unassembled WGS sequence"/>
</dbReference>
<comment type="caution">
    <text evidence="1">The sequence shown here is derived from an EMBL/GenBank/DDBJ whole genome shotgun (WGS) entry which is preliminary data.</text>
</comment>
<sequence length="75" mass="8425">MYFSIGNVEKKLCTVALHPVIAGVRLGIQGRKYYFLHPNAECFKPLTPLVFVWKDFLTLTVNYVIVTKNLAPGVA</sequence>